<evidence type="ECO:0000256" key="7">
    <source>
        <dbReference type="ARBA" id="ARBA00022786"/>
    </source>
</evidence>
<dbReference type="EMBL" id="KB446541">
    <property type="protein sequence ID" value="EME42772.1"/>
    <property type="molecule type" value="Genomic_DNA"/>
</dbReference>
<sequence length="452" mass="51364">MASIVATDHHAFDEDIDLIAMQMEELELFTKNDKGKYCADDPPDLNLALQVYLEDLQTYKRYLDDHKLAQSIGIAVHQDEAMIAALTSEDLTAHEDRQMALRLNEDDANIQDPSQTSGIHQSLLDEWLSCATETITANSIVADSEDEDDQAGPSMTFAERQDDLMVKLSEGFTCSVCHERHRHAAILKLQCNHRYCITCAKELFVRATRDETLFPPRCCKKPIDPELVRGHLSSKERGDYDMASVEFATVNRTYCSNRQCGRFLPQALMDAASRVAVCSSCATSTCCICNNEAHEGLDCPDDPALRETRRVALENGWQTCPGCNGLVQLRSGCNHMTCRCKTEFCYVCGARWKNCPCDQADEGRMIERAEEVVDRDAEAELPRAERNRRVRVVHAGLQDNHECEHPGRFQRMFGGGRRGFQCEMCDVRHWKYILQCRHCYINVCEDCRRNRI</sequence>
<evidence type="ECO:0000256" key="2">
    <source>
        <dbReference type="ARBA" id="ARBA00012251"/>
    </source>
</evidence>
<dbReference type="Gene3D" id="3.30.40.10">
    <property type="entry name" value="Zinc/RING finger domain, C3HC4 (zinc finger)"/>
    <property type="match status" value="1"/>
</dbReference>
<keyword evidence="6 9" id="KW-0863">Zinc-finger</keyword>
<dbReference type="Gene3D" id="1.20.120.1750">
    <property type="match status" value="1"/>
</dbReference>
<dbReference type="SMART" id="SM00647">
    <property type="entry name" value="IBR"/>
    <property type="match status" value="2"/>
</dbReference>
<dbReference type="Pfam" id="PF01485">
    <property type="entry name" value="IBR"/>
    <property type="match status" value="2"/>
</dbReference>
<dbReference type="InterPro" id="IPR031127">
    <property type="entry name" value="E3_UB_ligase_RBR"/>
</dbReference>
<feature type="domain" description="RING-type" evidence="10">
    <location>
        <begin position="174"/>
        <end position="218"/>
    </location>
</feature>
<dbReference type="HOGENOM" id="CLU_022048_7_6_1"/>
<dbReference type="PANTHER" id="PTHR11685">
    <property type="entry name" value="RBR FAMILY RING FINGER AND IBR DOMAIN-CONTAINING"/>
    <property type="match status" value="1"/>
</dbReference>
<dbReference type="OMA" id="RLYCAEP"/>
<dbReference type="PROSITE" id="PS00518">
    <property type="entry name" value="ZF_RING_1"/>
    <property type="match status" value="1"/>
</dbReference>
<name>N1PK48_DOTSN</name>
<keyword evidence="5" id="KW-0677">Repeat</keyword>
<accession>N1PK48</accession>
<evidence type="ECO:0000259" key="11">
    <source>
        <dbReference type="PROSITE" id="PS51873"/>
    </source>
</evidence>
<evidence type="ECO:0000256" key="8">
    <source>
        <dbReference type="ARBA" id="ARBA00022833"/>
    </source>
</evidence>
<dbReference type="InterPro" id="IPR013083">
    <property type="entry name" value="Znf_RING/FYVE/PHD"/>
</dbReference>
<keyword evidence="4" id="KW-0479">Metal-binding</keyword>
<protein>
    <recommendedName>
        <fullName evidence="2">RBR-type E3 ubiquitin transferase</fullName>
        <ecNumber evidence="2">2.3.2.31</ecNumber>
    </recommendedName>
</protein>
<dbReference type="EC" id="2.3.2.31" evidence="2"/>
<keyword evidence="3" id="KW-0808">Transferase</keyword>
<reference evidence="12 13" key="2">
    <citation type="journal article" date="2012" name="PLoS Pathog.">
        <title>Diverse lifestyles and strategies of plant pathogenesis encoded in the genomes of eighteen Dothideomycetes fungi.</title>
        <authorList>
            <person name="Ohm R.A."/>
            <person name="Feau N."/>
            <person name="Henrissat B."/>
            <person name="Schoch C.L."/>
            <person name="Horwitz B.A."/>
            <person name="Barry K.W."/>
            <person name="Condon B.J."/>
            <person name="Copeland A.C."/>
            <person name="Dhillon B."/>
            <person name="Glaser F."/>
            <person name="Hesse C.N."/>
            <person name="Kosti I."/>
            <person name="LaButti K."/>
            <person name="Lindquist E.A."/>
            <person name="Lucas S."/>
            <person name="Salamov A.A."/>
            <person name="Bradshaw R.E."/>
            <person name="Ciuffetti L."/>
            <person name="Hamelin R.C."/>
            <person name="Kema G.H.J."/>
            <person name="Lawrence C."/>
            <person name="Scott J.A."/>
            <person name="Spatafora J.W."/>
            <person name="Turgeon B.G."/>
            <person name="de Wit P.J.G.M."/>
            <person name="Zhong S."/>
            <person name="Goodwin S.B."/>
            <person name="Grigoriev I.V."/>
        </authorList>
    </citation>
    <scope>NUCLEOTIDE SEQUENCE [LARGE SCALE GENOMIC DNA]</scope>
    <source>
        <strain evidence="13">NZE10 / CBS 128990</strain>
    </source>
</reference>
<evidence type="ECO:0000256" key="5">
    <source>
        <dbReference type="ARBA" id="ARBA00022737"/>
    </source>
</evidence>
<evidence type="ECO:0000256" key="3">
    <source>
        <dbReference type="ARBA" id="ARBA00022679"/>
    </source>
</evidence>
<dbReference type="SUPFAM" id="SSF57850">
    <property type="entry name" value="RING/U-box"/>
    <property type="match status" value="2"/>
</dbReference>
<evidence type="ECO:0000256" key="1">
    <source>
        <dbReference type="ARBA" id="ARBA00001798"/>
    </source>
</evidence>
<proteinExistence type="predicted"/>
<keyword evidence="13" id="KW-1185">Reference proteome</keyword>
<dbReference type="AlphaFoldDB" id="N1PK48"/>
<comment type="catalytic activity">
    <reaction evidence="1">
        <text>[E2 ubiquitin-conjugating enzyme]-S-ubiquitinyl-L-cysteine + [acceptor protein]-L-lysine = [E2 ubiquitin-conjugating enzyme]-L-cysteine + [acceptor protein]-N(6)-ubiquitinyl-L-lysine.</text>
        <dbReference type="EC" id="2.3.2.31"/>
    </reaction>
</comment>
<dbReference type="GO" id="GO:0061630">
    <property type="term" value="F:ubiquitin protein ligase activity"/>
    <property type="evidence" value="ECO:0007669"/>
    <property type="project" value="UniProtKB-EC"/>
</dbReference>
<evidence type="ECO:0000313" key="13">
    <source>
        <dbReference type="Proteomes" id="UP000016933"/>
    </source>
</evidence>
<dbReference type="InterPro" id="IPR002867">
    <property type="entry name" value="IBR_dom"/>
</dbReference>
<keyword evidence="7" id="KW-0833">Ubl conjugation pathway</keyword>
<evidence type="ECO:0000256" key="4">
    <source>
        <dbReference type="ARBA" id="ARBA00022723"/>
    </source>
</evidence>
<dbReference type="InterPro" id="IPR044066">
    <property type="entry name" value="TRIAD_supradom"/>
</dbReference>
<evidence type="ECO:0000313" key="12">
    <source>
        <dbReference type="EMBL" id="EME42772.1"/>
    </source>
</evidence>
<dbReference type="InterPro" id="IPR017907">
    <property type="entry name" value="Znf_RING_CS"/>
</dbReference>
<dbReference type="PROSITE" id="PS51873">
    <property type="entry name" value="TRIAD"/>
    <property type="match status" value="1"/>
</dbReference>
<gene>
    <name evidence="12" type="ORF">DOTSEDRAFT_176057</name>
</gene>
<dbReference type="PROSITE" id="PS50089">
    <property type="entry name" value="ZF_RING_2"/>
    <property type="match status" value="1"/>
</dbReference>
<evidence type="ECO:0000256" key="9">
    <source>
        <dbReference type="PROSITE-ProRule" id="PRU00175"/>
    </source>
</evidence>
<dbReference type="eggNOG" id="KOG1812">
    <property type="taxonomic scope" value="Eukaryota"/>
</dbReference>
<feature type="domain" description="RING-type" evidence="11">
    <location>
        <begin position="170"/>
        <end position="366"/>
    </location>
</feature>
<dbReference type="CDD" id="cd22584">
    <property type="entry name" value="Rcat_RBR_unk"/>
    <property type="match status" value="1"/>
</dbReference>
<dbReference type="Proteomes" id="UP000016933">
    <property type="component" value="Unassembled WGS sequence"/>
</dbReference>
<dbReference type="STRING" id="675120.N1PK48"/>
<dbReference type="GO" id="GO:0008270">
    <property type="term" value="F:zinc ion binding"/>
    <property type="evidence" value="ECO:0007669"/>
    <property type="project" value="UniProtKB-KW"/>
</dbReference>
<evidence type="ECO:0000256" key="6">
    <source>
        <dbReference type="ARBA" id="ARBA00022771"/>
    </source>
</evidence>
<reference evidence="13" key="1">
    <citation type="journal article" date="2012" name="PLoS Genet.">
        <title>The genomes of the fungal plant pathogens Cladosporium fulvum and Dothistroma septosporum reveal adaptation to different hosts and lifestyles but also signatures of common ancestry.</title>
        <authorList>
            <person name="de Wit P.J.G.M."/>
            <person name="van der Burgt A."/>
            <person name="Oekmen B."/>
            <person name="Stergiopoulos I."/>
            <person name="Abd-Elsalam K.A."/>
            <person name="Aerts A.L."/>
            <person name="Bahkali A.H."/>
            <person name="Beenen H.G."/>
            <person name="Chettri P."/>
            <person name="Cox M.P."/>
            <person name="Datema E."/>
            <person name="de Vries R.P."/>
            <person name="Dhillon B."/>
            <person name="Ganley A.R."/>
            <person name="Griffiths S.A."/>
            <person name="Guo Y."/>
            <person name="Hamelin R.C."/>
            <person name="Henrissat B."/>
            <person name="Kabir M.S."/>
            <person name="Jashni M.K."/>
            <person name="Kema G."/>
            <person name="Klaubauf S."/>
            <person name="Lapidus A."/>
            <person name="Levasseur A."/>
            <person name="Lindquist E."/>
            <person name="Mehrabi R."/>
            <person name="Ohm R.A."/>
            <person name="Owen T.J."/>
            <person name="Salamov A."/>
            <person name="Schwelm A."/>
            <person name="Schijlen E."/>
            <person name="Sun H."/>
            <person name="van den Burg H.A."/>
            <person name="van Ham R.C.H.J."/>
            <person name="Zhang S."/>
            <person name="Goodwin S.B."/>
            <person name="Grigoriev I.V."/>
            <person name="Collemare J."/>
            <person name="Bradshaw R.E."/>
        </authorList>
    </citation>
    <scope>NUCLEOTIDE SEQUENCE [LARGE SCALE GENOMIC DNA]</scope>
    <source>
        <strain evidence="13">NZE10 / CBS 128990</strain>
    </source>
</reference>
<evidence type="ECO:0000259" key="10">
    <source>
        <dbReference type="PROSITE" id="PS50089"/>
    </source>
</evidence>
<dbReference type="InterPro" id="IPR001841">
    <property type="entry name" value="Znf_RING"/>
</dbReference>
<keyword evidence="8" id="KW-0862">Zinc</keyword>
<organism evidence="12 13">
    <name type="scientific">Dothistroma septosporum (strain NZE10 / CBS 128990)</name>
    <name type="common">Red band needle blight fungus</name>
    <name type="synonym">Mycosphaerella pini</name>
    <dbReference type="NCBI Taxonomy" id="675120"/>
    <lineage>
        <taxon>Eukaryota</taxon>
        <taxon>Fungi</taxon>
        <taxon>Dikarya</taxon>
        <taxon>Ascomycota</taxon>
        <taxon>Pezizomycotina</taxon>
        <taxon>Dothideomycetes</taxon>
        <taxon>Dothideomycetidae</taxon>
        <taxon>Mycosphaerellales</taxon>
        <taxon>Mycosphaerellaceae</taxon>
        <taxon>Dothistroma</taxon>
    </lineage>
</organism>
<dbReference type="GO" id="GO:0016567">
    <property type="term" value="P:protein ubiquitination"/>
    <property type="evidence" value="ECO:0007669"/>
    <property type="project" value="InterPro"/>
</dbReference>
<dbReference type="CDD" id="cd20335">
    <property type="entry name" value="BRcat_RBR"/>
    <property type="match status" value="1"/>
</dbReference>
<dbReference type="OrthoDB" id="10009520at2759"/>